<evidence type="ECO:0000256" key="6">
    <source>
        <dbReference type="SAM" id="Phobius"/>
    </source>
</evidence>
<keyword evidence="3 6" id="KW-0812">Transmembrane</keyword>
<evidence type="ECO:0000256" key="2">
    <source>
        <dbReference type="ARBA" id="ARBA00022448"/>
    </source>
</evidence>
<feature type="transmembrane region" description="Helical" evidence="6">
    <location>
        <begin position="208"/>
        <end position="230"/>
    </location>
</feature>
<evidence type="ECO:0000256" key="3">
    <source>
        <dbReference type="ARBA" id="ARBA00022692"/>
    </source>
</evidence>
<evidence type="ECO:0000313" key="8">
    <source>
        <dbReference type="EMBL" id="MBE5035341.1"/>
    </source>
</evidence>
<feature type="transmembrane region" description="Helical" evidence="6">
    <location>
        <begin position="269"/>
        <end position="292"/>
    </location>
</feature>
<dbReference type="PROSITE" id="PS51257">
    <property type="entry name" value="PROKAR_LIPOPROTEIN"/>
    <property type="match status" value="1"/>
</dbReference>
<keyword evidence="5 6" id="KW-0472">Membrane</keyword>
<dbReference type="PANTHER" id="PTHR23531:SF1">
    <property type="entry name" value="QUINOLENE RESISTANCE PROTEIN NORA"/>
    <property type="match status" value="1"/>
</dbReference>
<dbReference type="InterPro" id="IPR052714">
    <property type="entry name" value="MFS_Exporter"/>
</dbReference>
<feature type="transmembrane region" description="Helical" evidence="6">
    <location>
        <begin position="159"/>
        <end position="182"/>
    </location>
</feature>
<feature type="domain" description="Major facilitator superfamily (MFS) profile" evidence="7">
    <location>
        <begin position="9"/>
        <end position="385"/>
    </location>
</feature>
<gene>
    <name evidence="8" type="ORF">INF20_03480</name>
</gene>
<dbReference type="CDD" id="cd17489">
    <property type="entry name" value="MFS_YfcJ_like"/>
    <property type="match status" value="1"/>
</dbReference>
<dbReference type="Gene3D" id="1.20.1250.20">
    <property type="entry name" value="MFS general substrate transporter like domains"/>
    <property type="match status" value="1"/>
</dbReference>
<evidence type="ECO:0000256" key="5">
    <source>
        <dbReference type="ARBA" id="ARBA00023136"/>
    </source>
</evidence>
<feature type="transmembrane region" description="Helical" evidence="6">
    <location>
        <begin position="99"/>
        <end position="122"/>
    </location>
</feature>
<dbReference type="InterPro" id="IPR011701">
    <property type="entry name" value="MFS"/>
</dbReference>
<dbReference type="RefSeq" id="WP_226385011.1">
    <property type="nucleotide sequence ID" value="NZ_JADCKA010000004.1"/>
</dbReference>
<feature type="transmembrane region" description="Helical" evidence="6">
    <location>
        <begin position="12"/>
        <end position="32"/>
    </location>
</feature>
<evidence type="ECO:0000313" key="9">
    <source>
        <dbReference type="Proteomes" id="UP001516588"/>
    </source>
</evidence>
<organism evidence="8 9">
    <name type="scientific">Gallibacter intestinalis</name>
    <dbReference type="NCBI Taxonomy" id="2779356"/>
    <lineage>
        <taxon>Bacteria</taxon>
        <taxon>Bacillati</taxon>
        <taxon>Bacillota</taxon>
        <taxon>Clostridia</taxon>
        <taxon>Eubacteriales</taxon>
        <taxon>Eubacteriaceae</taxon>
        <taxon>Gallibacter</taxon>
    </lineage>
</organism>
<dbReference type="InterPro" id="IPR036259">
    <property type="entry name" value="MFS_trans_sf"/>
</dbReference>
<keyword evidence="4 6" id="KW-1133">Transmembrane helix</keyword>
<protein>
    <submittedName>
        <fullName evidence="8">MFS transporter</fullName>
    </submittedName>
</protein>
<keyword evidence="9" id="KW-1185">Reference proteome</keyword>
<dbReference type="InterPro" id="IPR020846">
    <property type="entry name" value="MFS_dom"/>
</dbReference>
<feature type="transmembrane region" description="Helical" evidence="6">
    <location>
        <begin position="134"/>
        <end position="153"/>
    </location>
</feature>
<keyword evidence="2" id="KW-0813">Transport</keyword>
<feature type="transmembrane region" description="Helical" evidence="6">
    <location>
        <begin position="335"/>
        <end position="356"/>
    </location>
</feature>
<dbReference type="Proteomes" id="UP001516588">
    <property type="component" value="Unassembled WGS sequence"/>
</dbReference>
<dbReference type="PROSITE" id="PS50850">
    <property type="entry name" value="MFS"/>
    <property type="match status" value="1"/>
</dbReference>
<name>A0ABR9QWV1_9FIRM</name>
<reference evidence="8 9" key="1">
    <citation type="submission" date="2020-10" db="EMBL/GenBank/DDBJ databases">
        <title>ChiBAC.</title>
        <authorList>
            <person name="Zenner C."/>
            <person name="Hitch T.C.A."/>
            <person name="Clavel T."/>
        </authorList>
    </citation>
    <scope>NUCLEOTIDE SEQUENCE [LARGE SCALE GENOMIC DNA]</scope>
    <source>
        <strain evidence="8 9">DSM 108706</strain>
    </source>
</reference>
<accession>A0ABR9QWV1</accession>
<feature type="transmembrane region" description="Helical" evidence="6">
    <location>
        <begin position="298"/>
        <end position="323"/>
    </location>
</feature>
<comment type="subcellular location">
    <subcellularLocation>
        <location evidence="1">Cell membrane</location>
        <topology evidence="1">Multi-pass membrane protein</topology>
    </subcellularLocation>
</comment>
<dbReference type="PANTHER" id="PTHR23531">
    <property type="entry name" value="QUINOLENE RESISTANCE PROTEIN NORA"/>
    <property type="match status" value="1"/>
</dbReference>
<evidence type="ECO:0000256" key="4">
    <source>
        <dbReference type="ARBA" id="ARBA00022989"/>
    </source>
</evidence>
<evidence type="ECO:0000259" key="7">
    <source>
        <dbReference type="PROSITE" id="PS50850"/>
    </source>
</evidence>
<comment type="caution">
    <text evidence="8">The sequence shown here is derived from an EMBL/GenBank/DDBJ whole genome shotgun (WGS) entry which is preliminary data.</text>
</comment>
<feature type="transmembrane region" description="Helical" evidence="6">
    <location>
        <begin position="75"/>
        <end position="93"/>
    </location>
</feature>
<dbReference type="SUPFAM" id="SSF103473">
    <property type="entry name" value="MFS general substrate transporter"/>
    <property type="match status" value="1"/>
</dbReference>
<dbReference type="Pfam" id="PF07690">
    <property type="entry name" value="MFS_1"/>
    <property type="match status" value="1"/>
</dbReference>
<proteinExistence type="predicted"/>
<evidence type="ECO:0000256" key="1">
    <source>
        <dbReference type="ARBA" id="ARBA00004651"/>
    </source>
</evidence>
<sequence length="391" mass="41796">MAELKNKRDILLVMAASFFFMACPMMVTPLITGFAGTLGASGTIMGLIGGLMNMCSMVCRPFAGNLADFNSKYRLSTIGALITAAACLMYVLADSTVVLVIARMINGIGFSLCSVCMTTWLASLLPRNRVGSGMGLYGTMNAIAMAVGPVVGIKIHDYLGYHVAFVAATALAVLMAVMVQFVGDKGKPKFTRAELKARGGGFKIIDKNVAPVAIIITLFTIPYCATQSFIVSYVKAGGLDVSASLFFPVYAVALVILRTGLGRAFDKYAYRYFFFASTASALLAMLSMTFMINNFIMVIAAVFMAGGYGIMCTVSQSTAILMAGKGREGLANSTYYFGFDLGMALGPIAGGILYEHLPIEDFYPALMGMAVLALVVYIICRNTINMKVQYE</sequence>
<feature type="transmembrane region" description="Helical" evidence="6">
    <location>
        <begin position="236"/>
        <end position="257"/>
    </location>
</feature>
<feature type="transmembrane region" description="Helical" evidence="6">
    <location>
        <begin position="44"/>
        <end position="63"/>
    </location>
</feature>
<dbReference type="EMBL" id="JADCKA010000004">
    <property type="protein sequence ID" value="MBE5035341.1"/>
    <property type="molecule type" value="Genomic_DNA"/>
</dbReference>
<feature type="transmembrane region" description="Helical" evidence="6">
    <location>
        <begin position="362"/>
        <end position="380"/>
    </location>
</feature>